<evidence type="ECO:0000259" key="6">
    <source>
        <dbReference type="PROSITE" id="PS50106"/>
    </source>
</evidence>
<dbReference type="SMART" id="SM00228">
    <property type="entry name" value="PDZ"/>
    <property type="match status" value="1"/>
</dbReference>
<gene>
    <name evidence="7" type="ORF">DW740_07490</name>
</gene>
<evidence type="ECO:0000313" key="7">
    <source>
        <dbReference type="EMBL" id="RHE40145.1"/>
    </source>
</evidence>
<evidence type="ECO:0000256" key="2">
    <source>
        <dbReference type="ARBA" id="ARBA00022670"/>
    </source>
</evidence>
<dbReference type="InterPro" id="IPR001940">
    <property type="entry name" value="Peptidase_S1C"/>
</dbReference>
<sequence>MNDEEKWNSGNAPQNDRDTKRFNEPPRYEHYNMHQTYVNETGQEPEKKKRRKKSGGRKLASTISFAVVFGLVAGVVFQGVNFFAAQYMGTTTDDAEPQIETAQLAVSASSDDAASEGTDSSENGTDDAAQSVSAQTGSVSDVAKAAMPTVVAITSVSIQEIPNYFRAFGFGYGDTQQYSSEGSGSGIIVGENDDELLIATNNHVVDGATTLSVCFAGSDVVNAEAETVNMSSESDSDGDVNVEDAVSAKIKGTDETNDLAVVAVQKSDIPEDTLSQIKIAQLGDSDSVEVGEQVVAIGNALGYGQSVTSGWISALNRSISTSDGTTSDGLIQTDAAINPGNSGGALLNMQGEVVGINSAKYADSAVEGMGYAIPISKAQPILENLMNRQTRDKVEDDSKAAYLGVTSADLSMEAIQMYDMPEGAFVIRVDKDSAAGEAGIQKGDIIVSFDGQTVSGREDLENKLAYYEAGESVDVVVSRADNGEYVQKTISVTLGNRSDYTG</sequence>
<dbReference type="Pfam" id="PF13365">
    <property type="entry name" value="Trypsin_2"/>
    <property type="match status" value="1"/>
</dbReference>
<feature type="transmembrane region" description="Helical" evidence="5">
    <location>
        <begin position="59"/>
        <end position="80"/>
    </location>
</feature>
<dbReference type="Pfam" id="PF13180">
    <property type="entry name" value="PDZ_2"/>
    <property type="match status" value="1"/>
</dbReference>
<dbReference type="InterPro" id="IPR009003">
    <property type="entry name" value="Peptidase_S1_PA"/>
</dbReference>
<name>A0A414J701_9FIRM</name>
<comment type="caution">
    <text evidence="7">The sequence shown here is derived from an EMBL/GenBank/DDBJ whole genome shotgun (WGS) entry which is preliminary data.</text>
</comment>
<dbReference type="SUPFAM" id="SSF50156">
    <property type="entry name" value="PDZ domain-like"/>
    <property type="match status" value="1"/>
</dbReference>
<dbReference type="InterPro" id="IPR001478">
    <property type="entry name" value="PDZ"/>
</dbReference>
<keyword evidence="5" id="KW-1133">Transmembrane helix</keyword>
<dbReference type="GO" id="GO:0006508">
    <property type="term" value="P:proteolysis"/>
    <property type="evidence" value="ECO:0007669"/>
    <property type="project" value="UniProtKB-KW"/>
</dbReference>
<keyword evidence="3" id="KW-0378">Hydrolase</keyword>
<feature type="compositionally biased region" description="Polar residues" evidence="4">
    <location>
        <begin position="33"/>
        <end position="42"/>
    </location>
</feature>
<evidence type="ECO:0000256" key="5">
    <source>
        <dbReference type="SAM" id="Phobius"/>
    </source>
</evidence>
<dbReference type="InterPro" id="IPR043504">
    <property type="entry name" value="Peptidase_S1_PA_chymotrypsin"/>
</dbReference>
<dbReference type="InterPro" id="IPR051201">
    <property type="entry name" value="Chloro_Bact_Ser_Proteases"/>
</dbReference>
<dbReference type="EMBL" id="QSKF01000005">
    <property type="protein sequence ID" value="RHE40145.1"/>
    <property type="molecule type" value="Genomic_DNA"/>
</dbReference>
<feature type="domain" description="PDZ" evidence="6">
    <location>
        <begin position="391"/>
        <end position="481"/>
    </location>
</feature>
<dbReference type="PANTHER" id="PTHR43343">
    <property type="entry name" value="PEPTIDASE S12"/>
    <property type="match status" value="1"/>
</dbReference>
<dbReference type="Proteomes" id="UP000283745">
    <property type="component" value="Unassembled WGS sequence"/>
</dbReference>
<dbReference type="InterPro" id="IPR036034">
    <property type="entry name" value="PDZ_sf"/>
</dbReference>
<dbReference type="Gene3D" id="2.30.42.10">
    <property type="match status" value="1"/>
</dbReference>
<keyword evidence="5" id="KW-0812">Transmembrane</keyword>
<dbReference type="AlphaFoldDB" id="A0A414J701"/>
<dbReference type="Gene3D" id="2.40.10.10">
    <property type="entry name" value="Trypsin-like serine proteases"/>
    <property type="match status" value="2"/>
</dbReference>
<dbReference type="RefSeq" id="WP_015543322.1">
    <property type="nucleotide sequence ID" value="NZ_CABJFK010000005.1"/>
</dbReference>
<dbReference type="PANTHER" id="PTHR43343:SF3">
    <property type="entry name" value="PROTEASE DO-LIKE 8, CHLOROPLASTIC"/>
    <property type="match status" value="1"/>
</dbReference>
<protein>
    <submittedName>
        <fullName evidence="7">PDZ domain-containing protein</fullName>
    </submittedName>
</protein>
<comment type="similarity">
    <text evidence="1">Belongs to the peptidase S1C family.</text>
</comment>
<dbReference type="GO" id="GO:0004252">
    <property type="term" value="F:serine-type endopeptidase activity"/>
    <property type="evidence" value="ECO:0007669"/>
    <property type="project" value="InterPro"/>
</dbReference>
<feature type="compositionally biased region" description="Basic and acidic residues" evidence="4">
    <location>
        <begin position="15"/>
        <end position="32"/>
    </location>
</feature>
<feature type="compositionally biased region" description="Low complexity" evidence="4">
    <location>
        <begin position="107"/>
        <end position="121"/>
    </location>
</feature>
<dbReference type="SUPFAM" id="SSF50494">
    <property type="entry name" value="Trypsin-like serine proteases"/>
    <property type="match status" value="1"/>
</dbReference>
<keyword evidence="2" id="KW-0645">Protease</keyword>
<evidence type="ECO:0000313" key="8">
    <source>
        <dbReference type="Proteomes" id="UP000283745"/>
    </source>
</evidence>
<evidence type="ECO:0000256" key="4">
    <source>
        <dbReference type="SAM" id="MobiDB-lite"/>
    </source>
</evidence>
<reference evidence="7 8" key="1">
    <citation type="submission" date="2018-08" db="EMBL/GenBank/DDBJ databases">
        <title>A genome reference for cultivated species of the human gut microbiota.</title>
        <authorList>
            <person name="Zou Y."/>
            <person name="Xue W."/>
            <person name="Luo G."/>
        </authorList>
    </citation>
    <scope>NUCLEOTIDE SEQUENCE [LARGE SCALE GENOMIC DNA]</scope>
    <source>
        <strain evidence="7 8">AM28-23</strain>
    </source>
</reference>
<dbReference type="PRINTS" id="PR00834">
    <property type="entry name" value="PROTEASES2C"/>
</dbReference>
<keyword evidence="5" id="KW-0472">Membrane</keyword>
<dbReference type="PROSITE" id="PS50106">
    <property type="entry name" value="PDZ"/>
    <property type="match status" value="1"/>
</dbReference>
<dbReference type="CDD" id="cd06779">
    <property type="entry name" value="cpPDZ_Deg_HtrA-like"/>
    <property type="match status" value="1"/>
</dbReference>
<accession>A0A414J701</accession>
<feature type="region of interest" description="Disordered" evidence="4">
    <location>
        <begin position="1"/>
        <end position="55"/>
    </location>
</feature>
<feature type="region of interest" description="Disordered" evidence="4">
    <location>
        <begin position="104"/>
        <end position="134"/>
    </location>
</feature>
<proteinExistence type="inferred from homology"/>
<evidence type="ECO:0000256" key="1">
    <source>
        <dbReference type="ARBA" id="ARBA00010541"/>
    </source>
</evidence>
<evidence type="ECO:0000256" key="3">
    <source>
        <dbReference type="ARBA" id="ARBA00022801"/>
    </source>
</evidence>
<organism evidence="7 8">
    <name type="scientific">Blautia obeum</name>
    <dbReference type="NCBI Taxonomy" id="40520"/>
    <lineage>
        <taxon>Bacteria</taxon>
        <taxon>Bacillati</taxon>
        <taxon>Bacillota</taxon>
        <taxon>Clostridia</taxon>
        <taxon>Lachnospirales</taxon>
        <taxon>Lachnospiraceae</taxon>
        <taxon>Blautia</taxon>
    </lineage>
</organism>